<name>A0A0L6VHK2_9BASI</name>
<dbReference type="OrthoDB" id="2507498at2759"/>
<dbReference type="VEuPathDB" id="FungiDB:VP01_169g9"/>
<dbReference type="AlphaFoldDB" id="A0A0L6VHK2"/>
<accession>A0A0L6VHK2</accession>
<feature type="compositionally biased region" description="Basic and acidic residues" evidence="1">
    <location>
        <begin position="862"/>
        <end position="873"/>
    </location>
</feature>
<feature type="compositionally biased region" description="Polar residues" evidence="1">
    <location>
        <begin position="231"/>
        <end position="247"/>
    </location>
</feature>
<gene>
    <name evidence="2" type="ORF">VP01_169g9</name>
</gene>
<feature type="region of interest" description="Disordered" evidence="1">
    <location>
        <begin position="854"/>
        <end position="896"/>
    </location>
</feature>
<evidence type="ECO:0000313" key="3">
    <source>
        <dbReference type="Proteomes" id="UP000037035"/>
    </source>
</evidence>
<sequence>MFYPVGASQLSTIQIREILAENHVQFSPHNEEIALARLYRSLIERLRSALPSKKRRSCSDNPISPANPTRRRKQSIHKPIPGRRFPRHCRAHSTSDTIAGVSPTGAIATSANTDNLGTIAPAPSIELDVNPSGNTPHGLSRAHTLATHPLHSALDSTISQSPCNSDINEDAFIPFRHRKPHKISRIISTLSDDYTDSCEPRESTINQLHRSTNNHSPSYQPYGSNDREPHQPTSYENHASQLTSTSIEPKASAATPGPQVDSSVPERSREVPQTVRSTISSHEEAYDLDLPAPENLLASPLNQDPQISCGIEPPGSVAPEDDPPSPSNQDPRSGWDLDLPQDRSPSRPIHSDDRISFYSQAQQTDYGLDSPQGEYVDTHASQEGHILAYSSDQDQGSDANLTSPRYESFNIPANLSNDEDEYLPGSSVTGNDEHEYLSKSSDTPERQQPSSPYGSDANLTSPQYESIIPANLSNDEDEYLPGSSVTANDEHKSLSESAVTPERQQPSNPDDSCDEAQLQSHLVPTQSSNPNVSATVSDSCDEAQLQSHLVPTHHAAEPQSPMRAQSPIRELPPDLPPSSRLIVVQMKEHLKCYNVRFKSRDKKAHITELYDAMRTRELLKASRKTRHTERPTASRFNDTHHPPSSADTRHSNTNPTQKSLRKKAKRNTKDDQIAALPCSSPPLLLSEQLASGSPSSMQSVIYNHSPPERSNSPMSIDNDVLTAYAANNNHSDRMSLDNEPSDAFRWCTLVPLDSRCESDDGRDGQLMHVFQSYARQTTEFSNRLIDKMDRIIERMDGTADILEDLSVTLQATSSGNHPSTKSKGKLKASPAINGEAPRGGEFTRLIRQHIATLLGSKGNTLPHHDEEDSRMDIDDNPEDPPSDPDYPYRNGPGHPAATPETLAIMWRMMSEAGIKSFRPDFNQPMDSPDNQHLLDLAVKTFIELVNCQEYTGVASEVLNKETIRNAIFVHITQRLRRRYRQENKWQDSQREKHNKDLRRTTRLVGLRHSRIAVLSNYPTLSSLVPIVKAACSDDDTDDEIPQYIQQSYSKKAPKRCVVRSVPWRHNKISEMMDMIDDLRDLLAKSTPKGPSGAPPRIRRRVTPAIESQLKPPRNISKAWFNCEWLGSQTQQKVTTLKLRSRPNVELLFKELECILSEFDKSAT</sequence>
<feature type="compositionally biased region" description="Polar residues" evidence="1">
    <location>
        <begin position="205"/>
        <end position="223"/>
    </location>
</feature>
<feature type="compositionally biased region" description="Polar residues" evidence="1">
    <location>
        <begin position="517"/>
        <end position="549"/>
    </location>
</feature>
<dbReference type="EMBL" id="LAVV01006503">
    <property type="protein sequence ID" value="KNZ59590.1"/>
    <property type="molecule type" value="Genomic_DNA"/>
</dbReference>
<feature type="compositionally biased region" description="Basic and acidic residues" evidence="1">
    <location>
        <begin position="628"/>
        <end position="641"/>
    </location>
</feature>
<feature type="compositionally biased region" description="Polar residues" evidence="1">
    <location>
        <begin position="495"/>
        <end position="510"/>
    </location>
</feature>
<organism evidence="2 3">
    <name type="scientific">Puccinia sorghi</name>
    <dbReference type="NCBI Taxonomy" id="27349"/>
    <lineage>
        <taxon>Eukaryota</taxon>
        <taxon>Fungi</taxon>
        <taxon>Dikarya</taxon>
        <taxon>Basidiomycota</taxon>
        <taxon>Pucciniomycotina</taxon>
        <taxon>Pucciniomycetes</taxon>
        <taxon>Pucciniales</taxon>
        <taxon>Pucciniaceae</taxon>
        <taxon>Puccinia</taxon>
    </lineage>
</organism>
<feature type="compositionally biased region" description="Polar residues" evidence="1">
    <location>
        <begin position="446"/>
        <end position="464"/>
    </location>
</feature>
<feature type="region of interest" description="Disordered" evidence="1">
    <location>
        <begin position="620"/>
        <end position="678"/>
    </location>
</feature>
<dbReference type="Proteomes" id="UP000037035">
    <property type="component" value="Unassembled WGS sequence"/>
</dbReference>
<feature type="compositionally biased region" description="Polar residues" evidence="1">
    <location>
        <begin position="390"/>
        <end position="416"/>
    </location>
</feature>
<comment type="caution">
    <text evidence="2">The sequence shown here is derived from an EMBL/GenBank/DDBJ whole genome shotgun (WGS) entry which is preliminary data.</text>
</comment>
<evidence type="ECO:0000256" key="1">
    <source>
        <dbReference type="SAM" id="MobiDB-lite"/>
    </source>
</evidence>
<feature type="region of interest" description="Disordered" evidence="1">
    <location>
        <begin position="205"/>
        <end position="576"/>
    </location>
</feature>
<dbReference type="STRING" id="27349.A0A0L6VHK2"/>
<feature type="region of interest" description="Disordered" evidence="1">
    <location>
        <begin position="811"/>
        <end position="838"/>
    </location>
</feature>
<proteinExistence type="predicted"/>
<feature type="compositionally biased region" description="Basic and acidic residues" evidence="1">
    <location>
        <begin position="431"/>
        <end position="445"/>
    </location>
</feature>
<evidence type="ECO:0000313" key="2">
    <source>
        <dbReference type="EMBL" id="KNZ59590.1"/>
    </source>
</evidence>
<feature type="compositionally biased region" description="Basic residues" evidence="1">
    <location>
        <begin position="69"/>
        <end position="89"/>
    </location>
</feature>
<protein>
    <submittedName>
        <fullName evidence="2">Uncharacterized protein</fullName>
    </submittedName>
</protein>
<feature type="region of interest" description="Disordered" evidence="1">
    <location>
        <begin position="50"/>
        <end position="89"/>
    </location>
</feature>
<reference evidence="2 3" key="1">
    <citation type="submission" date="2015-08" db="EMBL/GenBank/DDBJ databases">
        <title>Next Generation Sequencing and Analysis of the Genome of Puccinia sorghi L Schw, the Causal Agent of Maize Common Rust.</title>
        <authorList>
            <person name="Rochi L."/>
            <person name="Burguener G."/>
            <person name="Darino M."/>
            <person name="Turjanski A."/>
            <person name="Kreff E."/>
            <person name="Dieguez M.J."/>
            <person name="Sacco F."/>
        </authorList>
    </citation>
    <scope>NUCLEOTIDE SEQUENCE [LARGE SCALE GENOMIC DNA]</scope>
    <source>
        <strain evidence="2 3">RO10H11247</strain>
    </source>
</reference>
<feature type="compositionally biased region" description="Basic and acidic residues" evidence="1">
    <location>
        <begin position="340"/>
        <end position="355"/>
    </location>
</feature>
<keyword evidence="3" id="KW-1185">Reference proteome</keyword>